<accession>A0AAV0HQF2</accession>
<comment type="caution">
    <text evidence="2">The sequence shown here is derived from an EMBL/GenBank/DDBJ whole genome shotgun (WGS) entry which is preliminary data.</text>
</comment>
<feature type="domain" description="DUF7781" evidence="1">
    <location>
        <begin position="14"/>
        <end position="192"/>
    </location>
</feature>
<dbReference type="PANTHER" id="PTHR35710:SF1">
    <property type="entry name" value="OBP3-RESPONSIVE PROTEIN 4 (ORG4)"/>
    <property type="match status" value="1"/>
</dbReference>
<dbReference type="PANTHER" id="PTHR35710">
    <property type="entry name" value="OBP3-RESPONSIVE PROTEIN 4 (ORG4)"/>
    <property type="match status" value="1"/>
</dbReference>
<proteinExistence type="predicted"/>
<organism evidence="2 3">
    <name type="scientific">Linum tenue</name>
    <dbReference type="NCBI Taxonomy" id="586396"/>
    <lineage>
        <taxon>Eukaryota</taxon>
        <taxon>Viridiplantae</taxon>
        <taxon>Streptophyta</taxon>
        <taxon>Embryophyta</taxon>
        <taxon>Tracheophyta</taxon>
        <taxon>Spermatophyta</taxon>
        <taxon>Magnoliopsida</taxon>
        <taxon>eudicotyledons</taxon>
        <taxon>Gunneridae</taxon>
        <taxon>Pentapetalae</taxon>
        <taxon>rosids</taxon>
        <taxon>fabids</taxon>
        <taxon>Malpighiales</taxon>
        <taxon>Linaceae</taxon>
        <taxon>Linum</taxon>
    </lineage>
</organism>
<dbReference type="Pfam" id="PF25003">
    <property type="entry name" value="DUF7781"/>
    <property type="match status" value="1"/>
</dbReference>
<protein>
    <recommendedName>
        <fullName evidence="1">DUF7781 domain-containing protein</fullName>
    </recommendedName>
</protein>
<dbReference type="InterPro" id="IPR056683">
    <property type="entry name" value="DUF7781"/>
</dbReference>
<evidence type="ECO:0000259" key="1">
    <source>
        <dbReference type="Pfam" id="PF25003"/>
    </source>
</evidence>
<dbReference type="Proteomes" id="UP001154282">
    <property type="component" value="Unassembled WGS sequence"/>
</dbReference>
<evidence type="ECO:0000313" key="3">
    <source>
        <dbReference type="Proteomes" id="UP001154282"/>
    </source>
</evidence>
<gene>
    <name evidence="2" type="ORF">LITE_LOCUS5458</name>
</gene>
<evidence type="ECO:0000313" key="2">
    <source>
        <dbReference type="EMBL" id="CAI0387452.1"/>
    </source>
</evidence>
<sequence length="207" mass="23719">MMEPGLPSQDEPASWDELCDINLVPSELFFKFRKEIEGIRIGVNLEFYNAPINDVQTKLVLKPLSAERQWKFICKPIRQEIRIQSKKIPLTKFLNIQVGIGHNFKTNALAWQWKLNTCLGGDGISRIRNKTTLGLFPGLDFRFGWRADFVLPEVTGDGRKLGWHRALGKDESLFNMKTGRLDASLDRIETIVNPDLMIVHSRESPEL</sequence>
<name>A0AAV0HQF2_9ROSI</name>
<keyword evidence="3" id="KW-1185">Reference proteome</keyword>
<reference evidence="2" key="1">
    <citation type="submission" date="2022-08" db="EMBL/GenBank/DDBJ databases">
        <authorList>
            <person name="Gutierrez-Valencia J."/>
        </authorList>
    </citation>
    <scope>NUCLEOTIDE SEQUENCE</scope>
</reference>
<dbReference type="AlphaFoldDB" id="A0AAV0HQF2"/>
<dbReference type="EMBL" id="CAMGYJ010000002">
    <property type="protein sequence ID" value="CAI0387452.1"/>
    <property type="molecule type" value="Genomic_DNA"/>
</dbReference>